<name>A0ABQ7WML7_SOLTU</name>
<gene>
    <name evidence="1" type="ORF">KY290_001129</name>
</gene>
<keyword evidence="2" id="KW-1185">Reference proteome</keyword>
<proteinExistence type="predicted"/>
<protein>
    <submittedName>
        <fullName evidence="1">Uncharacterized protein</fullName>
    </submittedName>
</protein>
<organism evidence="1 2">
    <name type="scientific">Solanum tuberosum</name>
    <name type="common">Potato</name>
    <dbReference type="NCBI Taxonomy" id="4113"/>
    <lineage>
        <taxon>Eukaryota</taxon>
        <taxon>Viridiplantae</taxon>
        <taxon>Streptophyta</taxon>
        <taxon>Embryophyta</taxon>
        <taxon>Tracheophyta</taxon>
        <taxon>Spermatophyta</taxon>
        <taxon>Magnoliopsida</taxon>
        <taxon>eudicotyledons</taxon>
        <taxon>Gunneridae</taxon>
        <taxon>Pentapetalae</taxon>
        <taxon>asterids</taxon>
        <taxon>lamiids</taxon>
        <taxon>Solanales</taxon>
        <taxon>Solanaceae</taxon>
        <taxon>Solanoideae</taxon>
        <taxon>Solaneae</taxon>
        <taxon>Solanum</taxon>
    </lineage>
</organism>
<reference evidence="1 2" key="1">
    <citation type="journal article" date="2021" name="bioRxiv">
        <title>Chromosome-scale and haplotype-resolved genome assembly of a tetraploid potato cultivar.</title>
        <authorList>
            <person name="Sun H."/>
            <person name="Jiao W.-B."/>
            <person name="Krause K."/>
            <person name="Campoy J.A."/>
            <person name="Goel M."/>
            <person name="Folz-Donahue K."/>
            <person name="Kukat C."/>
            <person name="Huettel B."/>
            <person name="Schneeberger K."/>
        </authorList>
    </citation>
    <scope>NUCLEOTIDE SEQUENCE [LARGE SCALE GENOMIC DNA]</scope>
    <source>
        <strain evidence="1">SolTubOtavaFocal</strain>
        <tissue evidence="1">Leaves</tissue>
    </source>
</reference>
<accession>A0ABQ7WML7</accession>
<dbReference type="EMBL" id="JAIVGD010000001">
    <property type="protein sequence ID" value="KAH0781531.1"/>
    <property type="molecule type" value="Genomic_DNA"/>
</dbReference>
<evidence type="ECO:0000313" key="1">
    <source>
        <dbReference type="EMBL" id="KAH0781531.1"/>
    </source>
</evidence>
<comment type="caution">
    <text evidence="1">The sequence shown here is derived from an EMBL/GenBank/DDBJ whole genome shotgun (WGS) entry which is preliminary data.</text>
</comment>
<dbReference type="Proteomes" id="UP000826656">
    <property type="component" value="Unassembled WGS sequence"/>
</dbReference>
<sequence>MSNGWKGDPRSRRGWVKWRRAENGGFSERNFAFIKAHMLGYINPISGTIKTLITDMSRTVAKEDA</sequence>
<evidence type="ECO:0000313" key="2">
    <source>
        <dbReference type="Proteomes" id="UP000826656"/>
    </source>
</evidence>